<dbReference type="Pfam" id="PF02899">
    <property type="entry name" value="Phage_int_SAM_1"/>
    <property type="match status" value="1"/>
</dbReference>
<feature type="domain" description="Core-binding (CB)" evidence="7">
    <location>
        <begin position="23"/>
        <end position="118"/>
    </location>
</feature>
<keyword evidence="2" id="KW-0229">DNA integration</keyword>
<gene>
    <name evidence="8" type="ORF">ACFO8Q_01055</name>
</gene>
<evidence type="ECO:0000259" key="7">
    <source>
        <dbReference type="PROSITE" id="PS51900"/>
    </source>
</evidence>
<keyword evidence="3 5" id="KW-0238">DNA-binding</keyword>
<feature type="domain" description="Tyr recombinase" evidence="6">
    <location>
        <begin position="139"/>
        <end position="316"/>
    </location>
</feature>
<comment type="similarity">
    <text evidence="1">Belongs to the 'phage' integrase family.</text>
</comment>
<keyword evidence="9" id="KW-1185">Reference proteome</keyword>
<dbReference type="Pfam" id="PF00589">
    <property type="entry name" value="Phage_integrase"/>
    <property type="match status" value="1"/>
</dbReference>
<evidence type="ECO:0000256" key="2">
    <source>
        <dbReference type="ARBA" id="ARBA00022908"/>
    </source>
</evidence>
<dbReference type="InterPro" id="IPR011010">
    <property type="entry name" value="DNA_brk_join_enz"/>
</dbReference>
<dbReference type="InterPro" id="IPR044068">
    <property type="entry name" value="CB"/>
</dbReference>
<dbReference type="RefSeq" id="WP_380023632.1">
    <property type="nucleotide sequence ID" value="NZ_JBHSHC010000007.1"/>
</dbReference>
<evidence type="ECO:0000259" key="6">
    <source>
        <dbReference type="PROSITE" id="PS51898"/>
    </source>
</evidence>
<accession>A0ABV9PV46</accession>
<dbReference type="SUPFAM" id="SSF56349">
    <property type="entry name" value="DNA breaking-rejoining enzymes"/>
    <property type="match status" value="1"/>
</dbReference>
<dbReference type="InterPro" id="IPR050090">
    <property type="entry name" value="Tyrosine_recombinase_XerCD"/>
</dbReference>
<keyword evidence="4" id="KW-0233">DNA recombination</keyword>
<dbReference type="InterPro" id="IPR002104">
    <property type="entry name" value="Integrase_catalytic"/>
</dbReference>
<evidence type="ECO:0000256" key="4">
    <source>
        <dbReference type="ARBA" id="ARBA00023172"/>
    </source>
</evidence>
<dbReference type="PANTHER" id="PTHR30349:SF41">
    <property type="entry name" value="INTEGRASE_RECOMBINASE PROTEIN MJ0367-RELATED"/>
    <property type="match status" value="1"/>
</dbReference>
<evidence type="ECO:0000256" key="1">
    <source>
        <dbReference type="ARBA" id="ARBA00008857"/>
    </source>
</evidence>
<evidence type="ECO:0000313" key="9">
    <source>
        <dbReference type="Proteomes" id="UP001596002"/>
    </source>
</evidence>
<evidence type="ECO:0000256" key="3">
    <source>
        <dbReference type="ARBA" id="ARBA00023125"/>
    </source>
</evidence>
<evidence type="ECO:0000256" key="5">
    <source>
        <dbReference type="PROSITE-ProRule" id="PRU01248"/>
    </source>
</evidence>
<proteinExistence type="inferred from homology"/>
<reference evidence="9" key="1">
    <citation type="journal article" date="2019" name="Int. J. Syst. Evol. Microbiol.">
        <title>The Global Catalogue of Microorganisms (GCM) 10K type strain sequencing project: providing services to taxonomists for standard genome sequencing and annotation.</title>
        <authorList>
            <consortium name="The Broad Institute Genomics Platform"/>
            <consortium name="The Broad Institute Genome Sequencing Center for Infectious Disease"/>
            <person name="Wu L."/>
            <person name="Ma J."/>
        </authorList>
    </citation>
    <scope>NUCLEOTIDE SEQUENCE [LARGE SCALE GENOMIC DNA]</scope>
    <source>
        <strain evidence="9">WYCCWR 12678</strain>
    </source>
</reference>
<protein>
    <submittedName>
        <fullName evidence="8">Tyrosine-type recombinase/integrase</fullName>
    </submittedName>
</protein>
<dbReference type="InterPro" id="IPR010998">
    <property type="entry name" value="Integrase_recombinase_N"/>
</dbReference>
<dbReference type="InterPro" id="IPR013762">
    <property type="entry name" value="Integrase-like_cat_sf"/>
</dbReference>
<dbReference type="Proteomes" id="UP001596002">
    <property type="component" value="Unassembled WGS sequence"/>
</dbReference>
<dbReference type="EMBL" id="JBHSHC010000007">
    <property type="protein sequence ID" value="MFC4765994.1"/>
    <property type="molecule type" value="Genomic_DNA"/>
</dbReference>
<dbReference type="InterPro" id="IPR004107">
    <property type="entry name" value="Integrase_SAM-like_N"/>
</dbReference>
<dbReference type="PROSITE" id="PS51900">
    <property type="entry name" value="CB"/>
    <property type="match status" value="1"/>
</dbReference>
<name>A0ABV9PV46_9BACL</name>
<organism evidence="8 9">
    <name type="scientific">Effusibacillus consociatus</name>
    <dbReference type="NCBI Taxonomy" id="1117041"/>
    <lineage>
        <taxon>Bacteria</taxon>
        <taxon>Bacillati</taxon>
        <taxon>Bacillota</taxon>
        <taxon>Bacilli</taxon>
        <taxon>Bacillales</taxon>
        <taxon>Alicyclobacillaceae</taxon>
        <taxon>Effusibacillus</taxon>
    </lineage>
</organism>
<dbReference type="PANTHER" id="PTHR30349">
    <property type="entry name" value="PHAGE INTEGRASE-RELATED"/>
    <property type="match status" value="1"/>
</dbReference>
<evidence type="ECO:0000313" key="8">
    <source>
        <dbReference type="EMBL" id="MFC4765994.1"/>
    </source>
</evidence>
<sequence length="321" mass="36579">MSANVSQEFGGFPTVSIPKVISAQGEQIINDFIYILSTEEDLNPKTLKEYASDLKQFIGWFESSEQDNQEEDIAFRLEDVAPPTLTRYREVMQKTMELKPATINRRLITLKRFFEWATTEGRIRRDPSKSVKLVPAEKTSPRQMTEKEEAALVAAAEHSGTLRDQTIIILMLHTGLRTMEVCDLAPEHINIGKRSGQVIVRSGKLNKQREVPLNSTCRAVLEKYLPTLPPGTKYLFPSEKTGGRLSERALRHLIQKYMKLARLEELSAHDLRHRFGYVMAVNTPLHRLAQIMGHDSLDTTMIYVKATQADLQSEVEKIAWQ</sequence>
<dbReference type="CDD" id="cd00397">
    <property type="entry name" value="DNA_BRE_C"/>
    <property type="match status" value="1"/>
</dbReference>
<dbReference type="Gene3D" id="1.10.150.130">
    <property type="match status" value="1"/>
</dbReference>
<comment type="caution">
    <text evidence="8">The sequence shown here is derived from an EMBL/GenBank/DDBJ whole genome shotgun (WGS) entry which is preliminary data.</text>
</comment>
<dbReference type="PROSITE" id="PS51898">
    <property type="entry name" value="TYR_RECOMBINASE"/>
    <property type="match status" value="1"/>
</dbReference>
<dbReference type="Gene3D" id="1.10.443.10">
    <property type="entry name" value="Intergrase catalytic core"/>
    <property type="match status" value="1"/>
</dbReference>